<feature type="domain" description="Glycosyltransferase subfamily 4-like N-terminal" evidence="2">
    <location>
        <begin position="14"/>
        <end position="169"/>
    </location>
</feature>
<keyword evidence="4" id="KW-1185">Reference proteome</keyword>
<keyword evidence="3" id="KW-0328">Glycosyltransferase</keyword>
<dbReference type="InterPro" id="IPR028098">
    <property type="entry name" value="Glyco_trans_4-like_N"/>
</dbReference>
<accession>A0AAT9PF29</accession>
<gene>
    <name evidence="3" type="ORF">MN210_01630</name>
</gene>
<dbReference type="Gene3D" id="3.40.50.2000">
    <property type="entry name" value="Glycogen Phosphorylase B"/>
    <property type="match status" value="2"/>
</dbReference>
<name>A0AAT9PF29_9GAMM</name>
<evidence type="ECO:0000259" key="1">
    <source>
        <dbReference type="Pfam" id="PF00534"/>
    </source>
</evidence>
<dbReference type="Proteomes" id="UP000829560">
    <property type="component" value="Chromosome"/>
</dbReference>
<protein>
    <submittedName>
        <fullName evidence="3">Glycosyltransferase</fullName>
        <ecNumber evidence="3">2.4.-.-</ecNumber>
    </submittedName>
</protein>
<dbReference type="Pfam" id="PF13439">
    <property type="entry name" value="Glyco_transf_4"/>
    <property type="match status" value="1"/>
</dbReference>
<feature type="domain" description="Glycosyl transferase family 1" evidence="1">
    <location>
        <begin position="191"/>
        <end position="343"/>
    </location>
</feature>
<dbReference type="SUPFAM" id="SSF53756">
    <property type="entry name" value="UDP-Glycosyltransferase/glycogen phosphorylase"/>
    <property type="match status" value="1"/>
</dbReference>
<dbReference type="KEGG" id="prae:MN210_01630"/>
<dbReference type="RefSeq" id="WP_338412417.1">
    <property type="nucleotide sequence ID" value="NZ_CP093310.2"/>
</dbReference>
<evidence type="ECO:0000313" key="3">
    <source>
        <dbReference type="EMBL" id="UNK05612.2"/>
    </source>
</evidence>
<evidence type="ECO:0000259" key="2">
    <source>
        <dbReference type="Pfam" id="PF13439"/>
    </source>
</evidence>
<dbReference type="EMBL" id="CP093310">
    <property type="protein sequence ID" value="UNK05612.2"/>
    <property type="molecule type" value="Genomic_DNA"/>
</dbReference>
<dbReference type="InterPro" id="IPR001296">
    <property type="entry name" value="Glyco_trans_1"/>
</dbReference>
<dbReference type="AlphaFoldDB" id="A0AAT9PF29"/>
<organism evidence="3 4">
    <name type="scientific">Psychrobacter raelei</name>
    <dbReference type="NCBI Taxonomy" id="2565531"/>
    <lineage>
        <taxon>Bacteria</taxon>
        <taxon>Pseudomonadati</taxon>
        <taxon>Pseudomonadota</taxon>
        <taxon>Gammaproteobacteria</taxon>
        <taxon>Moraxellales</taxon>
        <taxon>Moraxellaceae</taxon>
        <taxon>Psychrobacter</taxon>
    </lineage>
</organism>
<dbReference type="PANTHER" id="PTHR12526">
    <property type="entry name" value="GLYCOSYLTRANSFERASE"/>
    <property type="match status" value="1"/>
</dbReference>
<reference evidence="3" key="1">
    <citation type="submission" date="2024-03" db="EMBL/GenBank/DDBJ databases">
        <title>Psychrobacter raelis sp. nov. isolated from a dog with peritonitis.</title>
        <authorList>
            <person name="Schiavone A."/>
            <person name="Manzulli V."/>
            <person name="Camarda A."/>
            <person name="Cafiero M.A."/>
            <person name="Vasco I."/>
            <person name="Marino L."/>
            <person name="Pennuzzi G."/>
            <person name="Serrecchia L."/>
            <person name="Galante D."/>
            <person name="Pugliese N."/>
        </authorList>
    </citation>
    <scope>NUCLEOTIDE SEQUENCE</scope>
    <source>
        <strain evidence="3">PraFG1</strain>
    </source>
</reference>
<dbReference type="EC" id="2.4.-.-" evidence="3"/>
<evidence type="ECO:0000313" key="4">
    <source>
        <dbReference type="Proteomes" id="UP000829560"/>
    </source>
</evidence>
<dbReference type="PANTHER" id="PTHR12526:SF627">
    <property type="entry name" value="D-RHAMNOSYLTRANSFERASE WBPZ"/>
    <property type="match status" value="1"/>
</dbReference>
<dbReference type="GO" id="GO:0016757">
    <property type="term" value="F:glycosyltransferase activity"/>
    <property type="evidence" value="ECO:0007669"/>
    <property type="project" value="UniProtKB-KW"/>
</dbReference>
<sequence length="380" mass="42999">MKVIHIITGGNGRGGAEGALLRLVNQTSDSIEHTVYTLQDMPDYAPDFSKVGINLKSLNIKAPKQFVLNLAKFKKDIREIQPDVIQTWMRHPNFMFGLIGKSLGIPVVWNIRQGTLNRKTLGFKNTVILKVNAALSKNIPTKIINCSLRSINLHKKEGYADKFVYIPNGSYIEKKLYSKESPNSTASIFTLGHVGRYSTAKNHKLFIHAFSQFHSAYKDTYALMAGPGVTLSNINFEENFASILNDSYELLGQIDTREELSDIYKRMDCLVLSSITEGFPNVLIEAMSFGVPCISTDVGDAREIIADTGWIVPSDDQEALENALEEAYHEYMSSPEKWAARRKKAYDRVIENYSIEKMCERYIDVWNEAINQSNHTRRKK</sequence>
<dbReference type="Pfam" id="PF00534">
    <property type="entry name" value="Glycos_transf_1"/>
    <property type="match status" value="1"/>
</dbReference>
<keyword evidence="3" id="KW-0808">Transferase</keyword>
<proteinExistence type="predicted"/>